<keyword evidence="9" id="KW-1185">Reference proteome</keyword>
<dbReference type="UniPathway" id="UPA00038">
    <property type="reaction ID" value="UER00491"/>
</dbReference>
<dbReference type="InterPro" id="IPR001732">
    <property type="entry name" value="UDP-Glc/GDP-Man_DH_N"/>
</dbReference>
<evidence type="ECO:0000256" key="3">
    <source>
        <dbReference type="ARBA" id="ARBA00012954"/>
    </source>
</evidence>
<evidence type="ECO:0000256" key="7">
    <source>
        <dbReference type="PIRNR" id="PIRNR000124"/>
    </source>
</evidence>
<dbReference type="PIRSF" id="PIRSF500134">
    <property type="entry name" value="UDPglc_DH_bac"/>
    <property type="match status" value="1"/>
</dbReference>
<gene>
    <name evidence="8" type="primary">tuaD_2</name>
    <name evidence="8" type="ORF">Back11_31670</name>
</gene>
<dbReference type="InterPro" id="IPR036291">
    <property type="entry name" value="NAD(P)-bd_dom_sf"/>
</dbReference>
<dbReference type="GO" id="GO:0006065">
    <property type="term" value="P:UDP-glucuronate biosynthetic process"/>
    <property type="evidence" value="ECO:0007669"/>
    <property type="project" value="UniProtKB-UniPathway"/>
</dbReference>
<dbReference type="InterPro" id="IPR008927">
    <property type="entry name" value="6-PGluconate_DH-like_C_sf"/>
</dbReference>
<dbReference type="GO" id="GO:0051287">
    <property type="term" value="F:NAD binding"/>
    <property type="evidence" value="ECO:0007669"/>
    <property type="project" value="InterPro"/>
</dbReference>
<evidence type="ECO:0000256" key="6">
    <source>
        <dbReference type="ARBA" id="ARBA00047473"/>
    </source>
</evidence>
<evidence type="ECO:0000313" key="9">
    <source>
        <dbReference type="Proteomes" id="UP000275368"/>
    </source>
</evidence>
<dbReference type="InterPro" id="IPR014027">
    <property type="entry name" value="UDP-Glc/GDP-Man_DH_C"/>
</dbReference>
<evidence type="ECO:0000256" key="1">
    <source>
        <dbReference type="ARBA" id="ARBA00004701"/>
    </source>
</evidence>
<proteinExistence type="inferred from homology"/>
<dbReference type="Proteomes" id="UP000275368">
    <property type="component" value="Chromosome"/>
</dbReference>
<dbReference type="PIRSF" id="PIRSF000124">
    <property type="entry name" value="UDPglc_GDPman_dh"/>
    <property type="match status" value="1"/>
</dbReference>
<dbReference type="Gene3D" id="1.20.5.100">
    <property type="entry name" value="Cytochrome c1, transmembrane anchor, C-terminal"/>
    <property type="match status" value="1"/>
</dbReference>
<evidence type="ECO:0000256" key="2">
    <source>
        <dbReference type="ARBA" id="ARBA00006601"/>
    </source>
</evidence>
<dbReference type="RefSeq" id="WP_125658918.1">
    <property type="nucleotide sequence ID" value="NZ_AP019308.1"/>
</dbReference>
<dbReference type="GO" id="GO:0000271">
    <property type="term" value="P:polysaccharide biosynthetic process"/>
    <property type="evidence" value="ECO:0007669"/>
    <property type="project" value="InterPro"/>
</dbReference>
<reference evidence="8 9" key="1">
    <citation type="submission" date="2018-11" db="EMBL/GenBank/DDBJ databases">
        <title>Complete genome sequence of Paenibacillus baekrokdamisoli strain KCTC 33723.</title>
        <authorList>
            <person name="Kang S.W."/>
            <person name="Lee K.C."/>
            <person name="Kim K.K."/>
            <person name="Kim J.S."/>
            <person name="Kim D.S."/>
            <person name="Ko S.H."/>
            <person name="Yang S.H."/>
            <person name="Lee J.S."/>
        </authorList>
    </citation>
    <scope>NUCLEOTIDE SEQUENCE [LARGE SCALE GENOMIC DNA]</scope>
    <source>
        <strain evidence="8 9">KCTC 33723</strain>
    </source>
</reference>
<comment type="similarity">
    <text evidence="2 7">Belongs to the UDP-glucose/GDP-mannose dehydrogenase family.</text>
</comment>
<dbReference type="Pfam" id="PF03720">
    <property type="entry name" value="UDPG_MGDP_dh_C"/>
    <property type="match status" value="1"/>
</dbReference>
<organism evidence="8 9">
    <name type="scientific">Paenibacillus baekrokdamisoli</name>
    <dbReference type="NCBI Taxonomy" id="1712516"/>
    <lineage>
        <taxon>Bacteria</taxon>
        <taxon>Bacillati</taxon>
        <taxon>Bacillota</taxon>
        <taxon>Bacilli</taxon>
        <taxon>Bacillales</taxon>
        <taxon>Paenibacillaceae</taxon>
        <taxon>Paenibacillus</taxon>
    </lineage>
</organism>
<dbReference type="Pfam" id="PF00984">
    <property type="entry name" value="UDPG_MGDP_dh"/>
    <property type="match status" value="1"/>
</dbReference>
<dbReference type="SUPFAM" id="SSF51735">
    <property type="entry name" value="NAD(P)-binding Rossmann-fold domains"/>
    <property type="match status" value="1"/>
</dbReference>
<dbReference type="PANTHER" id="PTHR43750:SF3">
    <property type="entry name" value="UDP-GLUCOSE 6-DEHYDROGENASE TUAD"/>
    <property type="match status" value="1"/>
</dbReference>
<dbReference type="OrthoDB" id="9803238at2"/>
<keyword evidence="5 7" id="KW-0520">NAD</keyword>
<comment type="pathway">
    <text evidence="1">Nucleotide-sugar biosynthesis; UDP-alpha-D-glucuronate biosynthesis; UDP-alpha-D-glucuronate from UDP-alpha-D-glucose: step 1/1.</text>
</comment>
<dbReference type="GO" id="GO:0003979">
    <property type="term" value="F:UDP-glucose 6-dehydrogenase activity"/>
    <property type="evidence" value="ECO:0007669"/>
    <property type="project" value="UniProtKB-EC"/>
</dbReference>
<dbReference type="PANTHER" id="PTHR43750">
    <property type="entry name" value="UDP-GLUCOSE 6-DEHYDROGENASE TUAD"/>
    <property type="match status" value="1"/>
</dbReference>
<dbReference type="InterPro" id="IPR017476">
    <property type="entry name" value="UDP-Glc/GDP-Man"/>
</dbReference>
<evidence type="ECO:0000256" key="4">
    <source>
        <dbReference type="ARBA" id="ARBA00023002"/>
    </source>
</evidence>
<dbReference type="SUPFAM" id="SSF52413">
    <property type="entry name" value="UDP-glucose/GDP-mannose dehydrogenase C-terminal domain"/>
    <property type="match status" value="1"/>
</dbReference>
<dbReference type="NCBIfam" id="TIGR03026">
    <property type="entry name" value="NDP-sugDHase"/>
    <property type="match status" value="1"/>
</dbReference>
<dbReference type="KEGG" id="pbk:Back11_31670"/>
<dbReference type="InterPro" id="IPR036220">
    <property type="entry name" value="UDP-Glc/GDP-Man_DH_C_sf"/>
</dbReference>
<dbReference type="EMBL" id="AP019308">
    <property type="protein sequence ID" value="BBH21822.1"/>
    <property type="molecule type" value="Genomic_DNA"/>
</dbReference>
<dbReference type="Pfam" id="PF03721">
    <property type="entry name" value="UDPG_MGDP_dh_N"/>
    <property type="match status" value="1"/>
</dbReference>
<dbReference type="SUPFAM" id="SSF48179">
    <property type="entry name" value="6-phosphogluconate dehydrogenase C-terminal domain-like"/>
    <property type="match status" value="1"/>
</dbReference>
<dbReference type="SMART" id="SM00984">
    <property type="entry name" value="UDPG_MGDP_dh_C"/>
    <property type="match status" value="1"/>
</dbReference>
<evidence type="ECO:0000313" key="8">
    <source>
        <dbReference type="EMBL" id="BBH21822.1"/>
    </source>
</evidence>
<evidence type="ECO:0000256" key="5">
    <source>
        <dbReference type="ARBA" id="ARBA00023027"/>
    </source>
</evidence>
<keyword evidence="4 7" id="KW-0560">Oxidoreductase</keyword>
<dbReference type="AlphaFoldDB" id="A0A3G9IU91"/>
<dbReference type="EC" id="1.1.1.22" evidence="3 7"/>
<dbReference type="Gene3D" id="3.40.50.720">
    <property type="entry name" value="NAD(P)-binding Rossmann-like Domain"/>
    <property type="match status" value="2"/>
</dbReference>
<name>A0A3G9IU91_9BACL</name>
<protein>
    <recommendedName>
        <fullName evidence="3 7">UDP-glucose 6-dehydrogenase</fullName>
        <ecNumber evidence="3 7">1.1.1.22</ecNumber>
    </recommendedName>
</protein>
<comment type="catalytic activity">
    <reaction evidence="6 7">
        <text>UDP-alpha-D-glucose + 2 NAD(+) + H2O = UDP-alpha-D-glucuronate + 2 NADH + 3 H(+)</text>
        <dbReference type="Rhea" id="RHEA:23596"/>
        <dbReference type="ChEBI" id="CHEBI:15377"/>
        <dbReference type="ChEBI" id="CHEBI:15378"/>
        <dbReference type="ChEBI" id="CHEBI:57540"/>
        <dbReference type="ChEBI" id="CHEBI:57945"/>
        <dbReference type="ChEBI" id="CHEBI:58052"/>
        <dbReference type="ChEBI" id="CHEBI:58885"/>
        <dbReference type="EC" id="1.1.1.22"/>
    </reaction>
</comment>
<accession>A0A3G9IU91</accession>
<sequence length="435" mass="47857">MEIAVIGTGYVGLVTGVCFALLGHRIICIDRDVDKIDELAAGRITIYEPGLEEELQRQQEERRLFFTTSMTAVSCADIVILAVGTPQKADGESDLTDLEAAVRSMAIYLSGHTYIMTKSTVPVGTNEQIEKWIKATTNEAFDVVSVPEFMREGSALSDTLKPERVIIGARNAHASEAIAALHRPLTEQVVETDYRTAEMIKYASNAFLATKISFINEMANICDKVGADVVTVAQGMGMDRRIGSSFLEAGIGYGGSCFPKDTHALLQIAGDVDYDFKLLKAVIEVNKDQRRHIRKVLLQELESLSGKFIAVWGASFKPNTDDVRHSPVLDIVRHLLKEGASVRMSDPAAELNFRRSLDHPLISWHTDPLEAAQGADAVCLLTDWPQFLSIDLHKLKAVMTTPILFDGRNAIKQEQLVDTGIRYVGIGRPGMRGIK</sequence>
<dbReference type="InterPro" id="IPR014026">
    <property type="entry name" value="UDP-Glc/GDP-Man_DH_dimer"/>
</dbReference>
<dbReference type="InterPro" id="IPR028357">
    <property type="entry name" value="UDPglc_DH_bac"/>
</dbReference>